<dbReference type="EMBL" id="VSSQ01054893">
    <property type="protein sequence ID" value="MPN08806.1"/>
    <property type="molecule type" value="Genomic_DNA"/>
</dbReference>
<protein>
    <submittedName>
        <fullName evidence="1">Uncharacterized protein</fullName>
    </submittedName>
</protein>
<reference evidence="1" key="1">
    <citation type="submission" date="2019-08" db="EMBL/GenBank/DDBJ databases">
        <authorList>
            <person name="Kucharzyk K."/>
            <person name="Murdoch R.W."/>
            <person name="Higgins S."/>
            <person name="Loffler F."/>
        </authorList>
    </citation>
    <scope>NUCLEOTIDE SEQUENCE</scope>
</reference>
<sequence length="141" mass="15756">MVTPRLAYLPRFAAVSFGSKQVVESQRAGALDNKFAQRVSDAPVRQQPKARANAVGRMHQLRLAGLLQQRMPFGIDELRIDQMHVAVGIRPHMPFALDVLTPQRMPVLILKTARRIIFDPEVVEALRSALEPDLNDGAVRI</sequence>
<dbReference type="AlphaFoldDB" id="A0A645F5A8"/>
<comment type="caution">
    <text evidence="1">The sequence shown here is derived from an EMBL/GenBank/DDBJ whole genome shotgun (WGS) entry which is preliminary data.</text>
</comment>
<name>A0A645F5A8_9ZZZZ</name>
<accession>A0A645F5A8</accession>
<gene>
    <name evidence="1" type="ORF">SDC9_156091</name>
</gene>
<organism evidence="1">
    <name type="scientific">bioreactor metagenome</name>
    <dbReference type="NCBI Taxonomy" id="1076179"/>
    <lineage>
        <taxon>unclassified sequences</taxon>
        <taxon>metagenomes</taxon>
        <taxon>ecological metagenomes</taxon>
    </lineage>
</organism>
<proteinExistence type="predicted"/>
<evidence type="ECO:0000313" key="1">
    <source>
        <dbReference type="EMBL" id="MPN08806.1"/>
    </source>
</evidence>